<dbReference type="SUPFAM" id="SSF141571">
    <property type="entry name" value="Pentapeptide repeat-like"/>
    <property type="match status" value="1"/>
</dbReference>
<feature type="region of interest" description="Disordered" evidence="1">
    <location>
        <begin position="675"/>
        <end position="697"/>
    </location>
</feature>
<dbReference type="PANTHER" id="PTHR14136">
    <property type="entry name" value="BTB_POZ DOMAIN-CONTAINING PROTEIN KCTD9"/>
    <property type="match status" value="1"/>
</dbReference>
<dbReference type="Gene3D" id="2.160.20.80">
    <property type="entry name" value="E3 ubiquitin-protein ligase SopA"/>
    <property type="match status" value="2"/>
</dbReference>
<organism evidence="2 3">
    <name type="scientific">Microseira wollei NIES-4236</name>
    <dbReference type="NCBI Taxonomy" id="2530354"/>
    <lineage>
        <taxon>Bacteria</taxon>
        <taxon>Bacillati</taxon>
        <taxon>Cyanobacteriota</taxon>
        <taxon>Cyanophyceae</taxon>
        <taxon>Oscillatoriophycideae</taxon>
        <taxon>Aerosakkonematales</taxon>
        <taxon>Aerosakkonemataceae</taxon>
        <taxon>Microseira</taxon>
    </lineage>
</organism>
<proteinExistence type="predicted"/>
<comment type="caution">
    <text evidence="2">The sequence shown here is derived from an EMBL/GenBank/DDBJ whole genome shotgun (WGS) entry which is preliminary data.</text>
</comment>
<dbReference type="Proteomes" id="UP001050975">
    <property type="component" value="Unassembled WGS sequence"/>
</dbReference>
<feature type="compositionally biased region" description="Polar residues" evidence="1">
    <location>
        <begin position="681"/>
        <end position="690"/>
    </location>
</feature>
<sequence length="697" mass="78504">MDAFQDPNRTAPSNKLNKSRQNLQLAQEKIYSFFLEIVHSWEPGTVLLEFKHLFLEPIKAVSSSALHALYEIIFFEDEQEFRNTIKRTCYILINNWWAARQYHTIQKLIRLFPETSPTEIIASLPLSHLNSWIQNFINSKDYEELKLFASAFENRQKGYWSHRYTAYLLAAQYVDLKNPIEQREAAKELSKHLKEKFKHDLAMYTAHSQSATVKDSELKNPTRLGDEALRLIKKIVAKRGLFSYSNLANIFNNQNQQVSYQMFKQNLQKYILYSLYINNKGFIKTLKAELAKKLEHLYKEREEDTVTTELILRTCNQVIECLTTENQQEPSLLFVLLISQNETLTLAIILLKIVLFCKNVRVNLEARIANLIQYYEKLPEEDCWGVIHFLEVLNLVFTVYTEDVEYNLVNIKKNSNSESASDDLDGYRVFSQLKCDLNLKGANLSGTDLHGADLSGVNLSGANLSGANLTHADLSNAKLSSADLSKATLNSAELIAADLNHANLSGASLRGADLRRTNLNDANLSNTNLIVVKLRMADLRRANLKGANLGAANLNGANLSEACLNLTHLRHADLSGADLSGANLSNADLSNADLSGANLSNADLSNANLRHATLMSANFRHANLNGADMGRVDLTNADLSETDLSRVRVEYARFHRNLGLSEQTKQSLKQRRAVIEDDLPTSESSWQDGLSISDLDM</sequence>
<keyword evidence="3" id="KW-1185">Reference proteome</keyword>
<dbReference type="Pfam" id="PF00805">
    <property type="entry name" value="Pentapeptide"/>
    <property type="match status" value="5"/>
</dbReference>
<dbReference type="AlphaFoldDB" id="A0AAV3XAV4"/>
<evidence type="ECO:0008006" key="4">
    <source>
        <dbReference type="Google" id="ProtNLM"/>
    </source>
</evidence>
<dbReference type="RefSeq" id="WP_226584544.1">
    <property type="nucleotide sequence ID" value="NZ_BLAY01000063.1"/>
</dbReference>
<evidence type="ECO:0000313" key="2">
    <source>
        <dbReference type="EMBL" id="GET39303.1"/>
    </source>
</evidence>
<name>A0AAV3XAV4_9CYAN</name>
<evidence type="ECO:0000256" key="1">
    <source>
        <dbReference type="SAM" id="MobiDB-lite"/>
    </source>
</evidence>
<dbReference type="EMBL" id="BLAY01000063">
    <property type="protein sequence ID" value="GET39303.1"/>
    <property type="molecule type" value="Genomic_DNA"/>
</dbReference>
<protein>
    <recommendedName>
        <fullName evidence="4">Pentapeptide repeat-containing protein</fullName>
    </recommendedName>
</protein>
<dbReference type="InterPro" id="IPR051082">
    <property type="entry name" value="Pentapeptide-BTB/POZ_domain"/>
</dbReference>
<dbReference type="PANTHER" id="PTHR14136:SF17">
    <property type="entry name" value="BTB_POZ DOMAIN-CONTAINING PROTEIN KCTD9"/>
    <property type="match status" value="1"/>
</dbReference>
<dbReference type="InterPro" id="IPR001646">
    <property type="entry name" value="5peptide_repeat"/>
</dbReference>
<reference evidence="2" key="1">
    <citation type="submission" date="2019-10" db="EMBL/GenBank/DDBJ databases">
        <title>Draft genome sequece of Microseira wollei NIES-4236.</title>
        <authorList>
            <person name="Yamaguchi H."/>
            <person name="Suzuki S."/>
            <person name="Kawachi M."/>
        </authorList>
    </citation>
    <scope>NUCLEOTIDE SEQUENCE</scope>
    <source>
        <strain evidence="2">NIES-4236</strain>
    </source>
</reference>
<gene>
    <name evidence="2" type="ORF">MiSe_40670</name>
</gene>
<evidence type="ECO:0000313" key="3">
    <source>
        <dbReference type="Proteomes" id="UP001050975"/>
    </source>
</evidence>
<accession>A0AAV3XAV4</accession>